<sequence length="222" mass="25681">MNKWLWITAVWLSFAGSNAVAENPGMWNRGELLLENGIQLTGELNYNWKAEIVQYRQGNTIKAYSAYQVRTFVYFDTLQSTLRKFVSVDYPVKPALSRPLFLEEFVVGPLMVYRRLRHMHEPIKVLTPASFGTDEELVKDIDNFTYLVLAGDDFIDLSDFSRALWPRMQDEFNNELQKYIARLQLEPTSTLARLLLINQYNYLKMNTSPENQSASHTTSAGH</sequence>
<evidence type="ECO:0000256" key="1">
    <source>
        <dbReference type="SAM" id="SignalP"/>
    </source>
</evidence>
<evidence type="ECO:0008006" key="4">
    <source>
        <dbReference type="Google" id="ProtNLM"/>
    </source>
</evidence>
<dbReference type="Proteomes" id="UP001597469">
    <property type="component" value="Unassembled WGS sequence"/>
</dbReference>
<reference evidence="3" key="1">
    <citation type="journal article" date="2019" name="Int. J. Syst. Evol. Microbiol.">
        <title>The Global Catalogue of Microorganisms (GCM) 10K type strain sequencing project: providing services to taxonomists for standard genome sequencing and annotation.</title>
        <authorList>
            <consortium name="The Broad Institute Genomics Platform"/>
            <consortium name="The Broad Institute Genome Sequencing Center for Infectious Disease"/>
            <person name="Wu L."/>
            <person name="Ma J."/>
        </authorList>
    </citation>
    <scope>NUCLEOTIDE SEQUENCE [LARGE SCALE GENOMIC DNA]</scope>
    <source>
        <strain evidence="3">KCTC 42805</strain>
    </source>
</reference>
<dbReference type="RefSeq" id="WP_381519657.1">
    <property type="nucleotide sequence ID" value="NZ_JBHULN010000002.1"/>
</dbReference>
<dbReference type="EMBL" id="JBHULN010000002">
    <property type="protein sequence ID" value="MFD2569878.1"/>
    <property type="molecule type" value="Genomic_DNA"/>
</dbReference>
<feature type="chain" id="PRO_5045340337" description="DUF4369 domain-containing protein" evidence="1">
    <location>
        <begin position="22"/>
        <end position="222"/>
    </location>
</feature>
<organism evidence="2 3">
    <name type="scientific">Spirosoma soli</name>
    <dbReference type="NCBI Taxonomy" id="1770529"/>
    <lineage>
        <taxon>Bacteria</taxon>
        <taxon>Pseudomonadati</taxon>
        <taxon>Bacteroidota</taxon>
        <taxon>Cytophagia</taxon>
        <taxon>Cytophagales</taxon>
        <taxon>Cytophagaceae</taxon>
        <taxon>Spirosoma</taxon>
    </lineage>
</organism>
<proteinExistence type="predicted"/>
<gene>
    <name evidence="2" type="ORF">ACFSUS_04485</name>
</gene>
<accession>A0ABW5M144</accession>
<name>A0ABW5M144_9BACT</name>
<comment type="caution">
    <text evidence="2">The sequence shown here is derived from an EMBL/GenBank/DDBJ whole genome shotgun (WGS) entry which is preliminary data.</text>
</comment>
<protein>
    <recommendedName>
        <fullName evidence="4">DUF4369 domain-containing protein</fullName>
    </recommendedName>
</protein>
<feature type="signal peptide" evidence="1">
    <location>
        <begin position="1"/>
        <end position="21"/>
    </location>
</feature>
<evidence type="ECO:0000313" key="3">
    <source>
        <dbReference type="Proteomes" id="UP001597469"/>
    </source>
</evidence>
<keyword evidence="3" id="KW-1185">Reference proteome</keyword>
<keyword evidence="1" id="KW-0732">Signal</keyword>
<evidence type="ECO:0000313" key="2">
    <source>
        <dbReference type="EMBL" id="MFD2569878.1"/>
    </source>
</evidence>